<keyword evidence="1 3" id="KW-0807">Transducer</keyword>
<evidence type="ECO:0000259" key="6">
    <source>
        <dbReference type="PROSITE" id="PS50885"/>
    </source>
</evidence>
<dbReference type="InterPro" id="IPR004089">
    <property type="entry name" value="MCPsignal_dom"/>
</dbReference>
<name>A0ABN8HFV6_9BACT</name>
<dbReference type="SUPFAM" id="SSF58104">
    <property type="entry name" value="Methyl-accepting chemotaxis protein (MCP) signaling domain"/>
    <property type="match status" value="1"/>
</dbReference>
<evidence type="ECO:0000313" key="7">
    <source>
        <dbReference type="EMBL" id="CAH2031662.1"/>
    </source>
</evidence>
<dbReference type="SMART" id="SM00304">
    <property type="entry name" value="HAMP"/>
    <property type="match status" value="1"/>
</dbReference>
<dbReference type="PANTHER" id="PTHR32089:SF112">
    <property type="entry name" value="LYSOZYME-LIKE PROTEIN-RELATED"/>
    <property type="match status" value="1"/>
</dbReference>
<dbReference type="Gene3D" id="1.10.287.950">
    <property type="entry name" value="Methyl-accepting chemotaxis protein"/>
    <property type="match status" value="1"/>
</dbReference>
<dbReference type="Pfam" id="PF00015">
    <property type="entry name" value="MCPsignal"/>
    <property type="match status" value="1"/>
</dbReference>
<evidence type="ECO:0000259" key="5">
    <source>
        <dbReference type="PROSITE" id="PS50111"/>
    </source>
</evidence>
<organism evidence="7 8">
    <name type="scientific">Trichlorobacter ammonificans</name>
    <dbReference type="NCBI Taxonomy" id="2916410"/>
    <lineage>
        <taxon>Bacteria</taxon>
        <taxon>Pseudomonadati</taxon>
        <taxon>Thermodesulfobacteriota</taxon>
        <taxon>Desulfuromonadia</taxon>
        <taxon>Geobacterales</taxon>
        <taxon>Geobacteraceae</taxon>
        <taxon>Trichlorobacter</taxon>
    </lineage>
</organism>
<dbReference type="SMART" id="SM00283">
    <property type="entry name" value="MA"/>
    <property type="match status" value="1"/>
</dbReference>
<dbReference type="Gene3D" id="3.30.450.290">
    <property type="match status" value="1"/>
</dbReference>
<keyword evidence="4" id="KW-0472">Membrane</keyword>
<feature type="domain" description="HAMP" evidence="6">
    <location>
        <begin position="199"/>
        <end position="251"/>
    </location>
</feature>
<dbReference type="CDD" id="cd06225">
    <property type="entry name" value="HAMP"/>
    <property type="match status" value="1"/>
</dbReference>
<dbReference type="RefSeq" id="WP_305732471.1">
    <property type="nucleotide sequence ID" value="NZ_OW150024.1"/>
</dbReference>
<accession>A0ABN8HFV6</accession>
<evidence type="ECO:0000256" key="1">
    <source>
        <dbReference type="ARBA" id="ARBA00023224"/>
    </source>
</evidence>
<dbReference type="PROSITE" id="PS50885">
    <property type="entry name" value="HAMP"/>
    <property type="match status" value="1"/>
</dbReference>
<keyword evidence="4" id="KW-0812">Transmembrane</keyword>
<dbReference type="InterPro" id="IPR003660">
    <property type="entry name" value="HAMP_dom"/>
</dbReference>
<dbReference type="Proteomes" id="UP001295463">
    <property type="component" value="Chromosome"/>
</dbReference>
<keyword evidence="4" id="KW-1133">Transmembrane helix</keyword>
<protein>
    <recommendedName>
        <fullName evidence="9">Methyl-accepting chemotaxis protein</fullName>
    </recommendedName>
</protein>
<evidence type="ECO:0008006" key="9">
    <source>
        <dbReference type="Google" id="ProtNLM"/>
    </source>
</evidence>
<dbReference type="Pfam" id="PF00672">
    <property type="entry name" value="HAMP"/>
    <property type="match status" value="1"/>
</dbReference>
<dbReference type="PANTHER" id="PTHR32089">
    <property type="entry name" value="METHYL-ACCEPTING CHEMOTAXIS PROTEIN MCPB"/>
    <property type="match status" value="1"/>
</dbReference>
<evidence type="ECO:0000256" key="3">
    <source>
        <dbReference type="PROSITE-ProRule" id="PRU00284"/>
    </source>
</evidence>
<feature type="transmembrane region" description="Helical" evidence="4">
    <location>
        <begin position="12"/>
        <end position="33"/>
    </location>
</feature>
<keyword evidence="8" id="KW-1185">Reference proteome</keyword>
<dbReference type="PROSITE" id="PS50111">
    <property type="entry name" value="CHEMOTAXIS_TRANSDUC_2"/>
    <property type="match status" value="1"/>
</dbReference>
<comment type="similarity">
    <text evidence="2">Belongs to the methyl-accepting chemotaxis (MCP) protein family.</text>
</comment>
<evidence type="ECO:0000256" key="2">
    <source>
        <dbReference type="ARBA" id="ARBA00029447"/>
    </source>
</evidence>
<proteinExistence type="inferred from homology"/>
<dbReference type="EMBL" id="OW150024">
    <property type="protein sequence ID" value="CAH2031662.1"/>
    <property type="molecule type" value="Genomic_DNA"/>
</dbReference>
<sequence length="529" mass="57481">MKSASLRWKMIVPVVVCVVVGVVATVIVAGYSARSVVFAEIEKSTLVKLRDTVLISITTMMTSGAMQENKDTLVTQMKSTADLRLIRSRNLDNDYGAGAAEEYPQDQHEREVVEKGEPRIIREADGIRGIFPYKAGKDVLGKNCLGCHNVPEGAVLGAIDIRIPLAGSMERIRRFQYLFGAFGLLGTLVLTTFIYLLARRIFSPLEELTRNVAHVRDGNLSIRFTYASRDEIGVLSVSMNDMVRAFRELIGRISASSNSIVTVVDHLRTESKKMSEGSEHQAGQIMQIATANEEMAATAGDIANNCHLAEDSARQADGMAHEGSVVVEKTIRVMATIADRVKTAARTVESLGARSDQIGAIVGTIEEIADQTNLLALNAAIEAARAGEQGRGFAVVADEVRALAERTTKATREIGEMIKAIQAETRQAVQSMEAGVSEVEIGTREAASSGEALERILERISAVTMQISQIATAAEEQTATIQEINTNIQMVADVARKNGEVEKDVLKEVEQLTVTSRELKESTSRFVLE</sequence>
<reference evidence="7 8" key="1">
    <citation type="submission" date="2022-03" db="EMBL/GenBank/DDBJ databases">
        <authorList>
            <person name="Koch H."/>
        </authorList>
    </citation>
    <scope>NUCLEOTIDE SEQUENCE [LARGE SCALE GENOMIC DNA]</scope>
    <source>
        <strain evidence="7 8">G1</strain>
    </source>
</reference>
<dbReference type="CDD" id="cd11386">
    <property type="entry name" value="MCP_signal"/>
    <property type="match status" value="1"/>
</dbReference>
<gene>
    <name evidence="7" type="ORF">GEAMG1_1830</name>
</gene>
<evidence type="ECO:0000256" key="4">
    <source>
        <dbReference type="SAM" id="Phobius"/>
    </source>
</evidence>
<evidence type="ECO:0000313" key="8">
    <source>
        <dbReference type="Proteomes" id="UP001295463"/>
    </source>
</evidence>
<feature type="domain" description="Methyl-accepting transducer" evidence="5">
    <location>
        <begin position="256"/>
        <end position="492"/>
    </location>
</feature>
<feature type="transmembrane region" description="Helical" evidence="4">
    <location>
        <begin position="177"/>
        <end position="198"/>
    </location>
</feature>